<keyword evidence="1" id="KW-0472">Membrane</keyword>
<organism evidence="3">
    <name type="scientific">marine sediment metagenome</name>
    <dbReference type="NCBI Taxonomy" id="412755"/>
    <lineage>
        <taxon>unclassified sequences</taxon>
        <taxon>metagenomes</taxon>
        <taxon>ecological metagenomes</taxon>
    </lineage>
</organism>
<proteinExistence type="predicted"/>
<feature type="domain" description="DZANK-type" evidence="2">
    <location>
        <begin position="66"/>
        <end position="109"/>
    </location>
</feature>
<feature type="transmembrane region" description="Helical" evidence="1">
    <location>
        <begin position="12"/>
        <end position="32"/>
    </location>
</feature>
<dbReference type="AlphaFoldDB" id="X1UYA5"/>
<feature type="transmembrane region" description="Helical" evidence="1">
    <location>
        <begin position="38"/>
        <end position="56"/>
    </location>
</feature>
<evidence type="ECO:0000259" key="2">
    <source>
        <dbReference type="Pfam" id="PF12773"/>
    </source>
</evidence>
<reference evidence="3" key="1">
    <citation type="journal article" date="2014" name="Front. Microbiol.">
        <title>High frequency of phylogenetically diverse reductive dehalogenase-homologous genes in deep subseafloor sedimentary metagenomes.</title>
        <authorList>
            <person name="Kawai M."/>
            <person name="Futagami T."/>
            <person name="Toyoda A."/>
            <person name="Takaki Y."/>
            <person name="Nishi S."/>
            <person name="Hori S."/>
            <person name="Arai W."/>
            <person name="Tsubouchi T."/>
            <person name="Morono Y."/>
            <person name="Uchiyama I."/>
            <person name="Ito T."/>
            <person name="Fujiyama A."/>
            <person name="Inagaki F."/>
            <person name="Takami H."/>
        </authorList>
    </citation>
    <scope>NUCLEOTIDE SEQUENCE</scope>
    <source>
        <strain evidence="3">Expedition CK06-06</strain>
    </source>
</reference>
<keyword evidence="1" id="KW-0812">Transmembrane</keyword>
<evidence type="ECO:0000313" key="3">
    <source>
        <dbReference type="EMBL" id="GAJ08552.1"/>
    </source>
</evidence>
<protein>
    <recommendedName>
        <fullName evidence="2">DZANK-type domain-containing protein</fullName>
    </recommendedName>
</protein>
<comment type="caution">
    <text evidence="3">The sequence shown here is derived from an EMBL/GenBank/DDBJ whole genome shotgun (WGS) entry which is preliminary data.</text>
</comment>
<dbReference type="Pfam" id="PF12773">
    <property type="entry name" value="DZR"/>
    <property type="match status" value="1"/>
</dbReference>
<dbReference type="InterPro" id="IPR025874">
    <property type="entry name" value="DZR"/>
</dbReference>
<sequence>MKDDKHGIIAVRNSVIGAIIGTLVFIVLAAFLFGWGTWWVYMIIGFIWIGTVSNVLRYYMVERVNCPSCGSPANKYNKFRKICGHKFLNMCPKCEKPVTIGAKYCEECGTELKQPEKVEPPTPSEEVKGAIINFCPGCGEKVENPGAKHCSFCGTALK</sequence>
<keyword evidence="1" id="KW-1133">Transmembrane helix</keyword>
<evidence type="ECO:0000256" key="1">
    <source>
        <dbReference type="SAM" id="Phobius"/>
    </source>
</evidence>
<accession>X1UYA5</accession>
<dbReference type="EMBL" id="BARW01026720">
    <property type="protein sequence ID" value="GAJ08552.1"/>
    <property type="molecule type" value="Genomic_DNA"/>
</dbReference>
<gene>
    <name evidence="3" type="ORF">S12H4_43523</name>
</gene>
<name>X1UYA5_9ZZZZ</name>